<feature type="region of interest" description="Disordered" evidence="1">
    <location>
        <begin position="1"/>
        <end position="63"/>
    </location>
</feature>
<evidence type="ECO:0000313" key="2">
    <source>
        <dbReference type="EMBL" id="KAG8072154.1"/>
    </source>
</evidence>
<comment type="caution">
    <text evidence="2">The sequence shown here is derived from an EMBL/GenBank/DDBJ whole genome shotgun (WGS) entry which is preliminary data.</text>
</comment>
<dbReference type="AlphaFoldDB" id="A0A8J5W343"/>
<gene>
    <name evidence="2" type="ORF">GUJ93_ZPchr0006g45194</name>
</gene>
<sequence>MGAVGEIPNKERTTRSAGALPYHQGGPGAPANRSRQPRTQGKRQAGVRASDETATPTSRHRHWIPSQLNAPHVMYRHIYRCVVVVVYAKDI</sequence>
<dbReference type="Proteomes" id="UP000729402">
    <property type="component" value="Unassembled WGS sequence"/>
</dbReference>
<evidence type="ECO:0000313" key="3">
    <source>
        <dbReference type="Proteomes" id="UP000729402"/>
    </source>
</evidence>
<evidence type="ECO:0000256" key="1">
    <source>
        <dbReference type="SAM" id="MobiDB-lite"/>
    </source>
</evidence>
<protein>
    <submittedName>
        <fullName evidence="2">Uncharacterized protein</fullName>
    </submittedName>
</protein>
<reference evidence="2" key="1">
    <citation type="journal article" date="2021" name="bioRxiv">
        <title>Whole Genome Assembly and Annotation of Northern Wild Rice, Zizania palustris L., Supports a Whole Genome Duplication in the Zizania Genus.</title>
        <authorList>
            <person name="Haas M."/>
            <person name="Kono T."/>
            <person name="Macchietto M."/>
            <person name="Millas R."/>
            <person name="McGilp L."/>
            <person name="Shao M."/>
            <person name="Duquette J."/>
            <person name="Hirsch C.N."/>
            <person name="Kimball J."/>
        </authorList>
    </citation>
    <scope>NUCLEOTIDE SEQUENCE</scope>
    <source>
        <tissue evidence="2">Fresh leaf tissue</tissue>
    </source>
</reference>
<accession>A0A8J5W343</accession>
<organism evidence="2 3">
    <name type="scientific">Zizania palustris</name>
    <name type="common">Northern wild rice</name>
    <dbReference type="NCBI Taxonomy" id="103762"/>
    <lineage>
        <taxon>Eukaryota</taxon>
        <taxon>Viridiplantae</taxon>
        <taxon>Streptophyta</taxon>
        <taxon>Embryophyta</taxon>
        <taxon>Tracheophyta</taxon>
        <taxon>Spermatophyta</taxon>
        <taxon>Magnoliopsida</taxon>
        <taxon>Liliopsida</taxon>
        <taxon>Poales</taxon>
        <taxon>Poaceae</taxon>
        <taxon>BOP clade</taxon>
        <taxon>Oryzoideae</taxon>
        <taxon>Oryzeae</taxon>
        <taxon>Zizaniinae</taxon>
        <taxon>Zizania</taxon>
    </lineage>
</organism>
<proteinExistence type="predicted"/>
<reference evidence="2" key="2">
    <citation type="submission" date="2021-02" db="EMBL/GenBank/DDBJ databases">
        <authorList>
            <person name="Kimball J.A."/>
            <person name="Haas M.W."/>
            <person name="Macchietto M."/>
            <person name="Kono T."/>
            <person name="Duquette J."/>
            <person name="Shao M."/>
        </authorList>
    </citation>
    <scope>NUCLEOTIDE SEQUENCE</scope>
    <source>
        <tissue evidence="2">Fresh leaf tissue</tissue>
    </source>
</reference>
<keyword evidence="3" id="KW-1185">Reference proteome</keyword>
<name>A0A8J5W343_ZIZPA</name>
<dbReference type="EMBL" id="JAAALK010000283">
    <property type="protein sequence ID" value="KAG8072154.1"/>
    <property type="molecule type" value="Genomic_DNA"/>
</dbReference>